<accession>A0A2G9TV49</accession>
<dbReference type="Proteomes" id="UP000230423">
    <property type="component" value="Unassembled WGS sequence"/>
</dbReference>
<protein>
    <submittedName>
        <fullName evidence="2">Uncharacterized protein</fullName>
    </submittedName>
</protein>
<name>A0A2G9TV49_TELCI</name>
<dbReference type="OrthoDB" id="5788229at2759"/>
<keyword evidence="1" id="KW-1133">Transmembrane helix</keyword>
<evidence type="ECO:0000256" key="1">
    <source>
        <dbReference type="SAM" id="Phobius"/>
    </source>
</evidence>
<keyword evidence="1" id="KW-0472">Membrane</keyword>
<evidence type="ECO:0000313" key="3">
    <source>
        <dbReference type="Proteomes" id="UP000230423"/>
    </source>
</evidence>
<feature type="transmembrane region" description="Helical" evidence="1">
    <location>
        <begin position="146"/>
        <end position="168"/>
    </location>
</feature>
<sequence length="237" mass="25956">MDNVMDGSPALSLHGESSVPSNVVKSKILGPFQIILRCSGLDLSRSSARKDGWAQSIIRIVVCALICIAMFLKCLLLITEQSKKKGPFPYPSGAITKLSSIYGRAAFGAVILVTIWFLTAMKGILYEGVHEDGSVPFTIGYPVNLSTMYGAAPVICMAFGFYTSLALAMHTLVFVRVNQEWALFNEDVANSTGLQQFKISELLRSLSLRQSELIRLANFVNQNMSTSKFLFNLASQN</sequence>
<dbReference type="PANTHER" id="PTHR31930:SF1">
    <property type="entry name" value="SERPENTINE RECEPTOR, CLASS R"/>
    <property type="match status" value="1"/>
</dbReference>
<keyword evidence="3" id="KW-1185">Reference proteome</keyword>
<dbReference type="InterPro" id="IPR004950">
    <property type="entry name" value="DUF267_CAE_spp"/>
</dbReference>
<dbReference type="AlphaFoldDB" id="A0A2G9TV49"/>
<keyword evidence="1" id="KW-0812">Transmembrane</keyword>
<evidence type="ECO:0000313" key="2">
    <source>
        <dbReference type="EMBL" id="PIO61896.1"/>
    </source>
</evidence>
<feature type="transmembrane region" description="Helical" evidence="1">
    <location>
        <begin position="105"/>
        <end position="126"/>
    </location>
</feature>
<dbReference type="Pfam" id="PF03268">
    <property type="entry name" value="DUF267"/>
    <property type="match status" value="1"/>
</dbReference>
<feature type="transmembrane region" description="Helical" evidence="1">
    <location>
        <begin position="57"/>
        <end position="78"/>
    </location>
</feature>
<reference evidence="2 3" key="1">
    <citation type="submission" date="2015-09" db="EMBL/GenBank/DDBJ databases">
        <title>Draft genome of the parasitic nematode Teladorsagia circumcincta isolate WARC Sus (inbred).</title>
        <authorList>
            <person name="Mitreva M."/>
        </authorList>
    </citation>
    <scope>NUCLEOTIDE SEQUENCE [LARGE SCALE GENOMIC DNA]</scope>
    <source>
        <strain evidence="2 3">S</strain>
    </source>
</reference>
<organism evidence="2 3">
    <name type="scientific">Teladorsagia circumcincta</name>
    <name type="common">Brown stomach worm</name>
    <name type="synonym">Ostertagia circumcincta</name>
    <dbReference type="NCBI Taxonomy" id="45464"/>
    <lineage>
        <taxon>Eukaryota</taxon>
        <taxon>Metazoa</taxon>
        <taxon>Ecdysozoa</taxon>
        <taxon>Nematoda</taxon>
        <taxon>Chromadorea</taxon>
        <taxon>Rhabditida</taxon>
        <taxon>Rhabditina</taxon>
        <taxon>Rhabditomorpha</taxon>
        <taxon>Strongyloidea</taxon>
        <taxon>Trichostrongylidae</taxon>
        <taxon>Teladorsagia</taxon>
    </lineage>
</organism>
<dbReference type="EMBL" id="KZ352848">
    <property type="protein sequence ID" value="PIO61896.1"/>
    <property type="molecule type" value="Genomic_DNA"/>
</dbReference>
<gene>
    <name evidence="2" type="ORF">TELCIR_16566</name>
</gene>
<dbReference type="PANTHER" id="PTHR31930">
    <property type="entry name" value="SERPENTINE RECEPTOR, CLASS R"/>
    <property type="match status" value="1"/>
</dbReference>
<proteinExistence type="predicted"/>